<evidence type="ECO:0000313" key="2">
    <source>
        <dbReference type="EMBL" id="TKD08532.1"/>
    </source>
</evidence>
<dbReference type="PANTHER" id="PTHR33164:SF43">
    <property type="entry name" value="HTH-TYPE TRANSCRIPTIONAL REPRESSOR YETL"/>
    <property type="match status" value="1"/>
</dbReference>
<evidence type="ECO:0000313" key="3">
    <source>
        <dbReference type="Proteomes" id="UP000309215"/>
    </source>
</evidence>
<accession>A0A4U1JCX3</accession>
<dbReference type="InterPro" id="IPR036388">
    <property type="entry name" value="WH-like_DNA-bd_sf"/>
</dbReference>
<dbReference type="GO" id="GO:0003700">
    <property type="term" value="F:DNA-binding transcription factor activity"/>
    <property type="evidence" value="ECO:0007669"/>
    <property type="project" value="InterPro"/>
</dbReference>
<organism evidence="2 3">
    <name type="scientific">Polyangium fumosum</name>
    <dbReference type="NCBI Taxonomy" id="889272"/>
    <lineage>
        <taxon>Bacteria</taxon>
        <taxon>Pseudomonadati</taxon>
        <taxon>Myxococcota</taxon>
        <taxon>Polyangia</taxon>
        <taxon>Polyangiales</taxon>
        <taxon>Polyangiaceae</taxon>
        <taxon>Polyangium</taxon>
    </lineage>
</organism>
<dbReference type="InterPro" id="IPR039422">
    <property type="entry name" value="MarR/SlyA-like"/>
</dbReference>
<dbReference type="OrthoDB" id="5506299at2"/>
<gene>
    <name evidence="2" type="ORF">E8A74_14665</name>
</gene>
<dbReference type="Pfam" id="PF01047">
    <property type="entry name" value="MarR"/>
    <property type="match status" value="1"/>
</dbReference>
<reference evidence="2 3" key="1">
    <citation type="submission" date="2019-04" db="EMBL/GenBank/DDBJ databases">
        <authorList>
            <person name="Li Y."/>
            <person name="Wang J."/>
        </authorList>
    </citation>
    <scope>NUCLEOTIDE SEQUENCE [LARGE SCALE GENOMIC DNA]</scope>
    <source>
        <strain evidence="2 3">DSM 14668</strain>
    </source>
</reference>
<dbReference type="RefSeq" id="WP_136929627.1">
    <property type="nucleotide sequence ID" value="NZ_SSMQ01000013.1"/>
</dbReference>
<evidence type="ECO:0000259" key="1">
    <source>
        <dbReference type="PROSITE" id="PS50995"/>
    </source>
</evidence>
<proteinExistence type="predicted"/>
<dbReference type="InterPro" id="IPR036390">
    <property type="entry name" value="WH_DNA-bd_sf"/>
</dbReference>
<dbReference type="SUPFAM" id="SSF46785">
    <property type="entry name" value="Winged helix' DNA-binding domain"/>
    <property type="match status" value="1"/>
</dbReference>
<dbReference type="EMBL" id="SSMQ01000013">
    <property type="protein sequence ID" value="TKD08532.1"/>
    <property type="molecule type" value="Genomic_DNA"/>
</dbReference>
<dbReference type="SMART" id="SM00347">
    <property type="entry name" value="HTH_MARR"/>
    <property type="match status" value="1"/>
</dbReference>
<sequence length="164" mass="17991">MSAAPSEKSEKKKQKADKAEKLGEVLDFMRLLWAVDHALQSMSKRMEASLGVTGPQRLVIRIVGRFPGISAGELASVLHIHPSTLTGILKRLEGRSIIGRKPDPDDARRALFELTARGRELDGLKIGTVESIVRRSLAKLPPRKVGSARDVLHALAMALLEEKE</sequence>
<dbReference type="Proteomes" id="UP000309215">
    <property type="component" value="Unassembled WGS sequence"/>
</dbReference>
<dbReference type="GO" id="GO:0006950">
    <property type="term" value="P:response to stress"/>
    <property type="evidence" value="ECO:0007669"/>
    <property type="project" value="TreeGrafter"/>
</dbReference>
<dbReference type="PROSITE" id="PS50995">
    <property type="entry name" value="HTH_MARR_2"/>
    <property type="match status" value="1"/>
</dbReference>
<name>A0A4U1JCX3_9BACT</name>
<dbReference type="PANTHER" id="PTHR33164">
    <property type="entry name" value="TRANSCRIPTIONAL REGULATOR, MARR FAMILY"/>
    <property type="match status" value="1"/>
</dbReference>
<dbReference type="AlphaFoldDB" id="A0A4U1JCX3"/>
<comment type="caution">
    <text evidence="2">The sequence shown here is derived from an EMBL/GenBank/DDBJ whole genome shotgun (WGS) entry which is preliminary data.</text>
</comment>
<protein>
    <submittedName>
        <fullName evidence="2">MarR family transcriptional regulator</fullName>
    </submittedName>
</protein>
<dbReference type="Gene3D" id="1.10.10.10">
    <property type="entry name" value="Winged helix-like DNA-binding domain superfamily/Winged helix DNA-binding domain"/>
    <property type="match status" value="1"/>
</dbReference>
<feature type="domain" description="HTH marR-type" evidence="1">
    <location>
        <begin position="25"/>
        <end position="157"/>
    </location>
</feature>
<keyword evidence="3" id="KW-1185">Reference proteome</keyword>
<dbReference type="InterPro" id="IPR000835">
    <property type="entry name" value="HTH_MarR-typ"/>
</dbReference>